<dbReference type="GO" id="GO:0032934">
    <property type="term" value="F:sterol binding"/>
    <property type="evidence" value="ECO:0000318"/>
    <property type="project" value="GO_Central"/>
</dbReference>
<feature type="region of interest" description="Disordered" evidence="2">
    <location>
        <begin position="576"/>
        <end position="596"/>
    </location>
</feature>
<keyword evidence="4" id="KW-1185">Reference proteome</keyword>
<dbReference type="GeneID" id="23563573"/>
<dbReference type="Proteomes" id="UP000000561">
    <property type="component" value="Chromosome 7"/>
</dbReference>
<feature type="compositionally biased region" description="Basic and acidic residues" evidence="2">
    <location>
        <begin position="576"/>
        <end position="585"/>
    </location>
</feature>
<feature type="compositionally biased region" description="Low complexity" evidence="2">
    <location>
        <begin position="242"/>
        <end position="254"/>
    </location>
</feature>
<gene>
    <name evidence="3" type="ORF">UMAG_02962</name>
</gene>
<dbReference type="Gene3D" id="2.40.160.120">
    <property type="match status" value="1"/>
</dbReference>
<organism evidence="3 4">
    <name type="scientific">Mycosarcoma maydis</name>
    <name type="common">Corn smut fungus</name>
    <name type="synonym">Ustilago maydis</name>
    <dbReference type="NCBI Taxonomy" id="5270"/>
    <lineage>
        <taxon>Eukaryota</taxon>
        <taxon>Fungi</taxon>
        <taxon>Dikarya</taxon>
        <taxon>Basidiomycota</taxon>
        <taxon>Ustilaginomycotina</taxon>
        <taxon>Ustilaginomycetes</taxon>
        <taxon>Ustilaginales</taxon>
        <taxon>Ustilaginaceae</taxon>
        <taxon>Mycosarcoma</taxon>
    </lineage>
</organism>
<reference evidence="3 4" key="1">
    <citation type="journal article" date="2006" name="Nature">
        <title>Insights from the genome of the biotrophic fungal plant pathogen Ustilago maydis.</title>
        <authorList>
            <person name="Kamper J."/>
            <person name="Kahmann R."/>
            <person name="Bolker M."/>
            <person name="Ma L.J."/>
            <person name="Brefort T."/>
            <person name="Saville B.J."/>
            <person name="Banuett F."/>
            <person name="Kronstad J.W."/>
            <person name="Gold S.E."/>
            <person name="Muller O."/>
            <person name="Perlin M.H."/>
            <person name="Wosten H.A."/>
            <person name="de Vries R."/>
            <person name="Ruiz-Herrera J."/>
            <person name="Reynaga-Pena C.G."/>
            <person name="Snetselaar K."/>
            <person name="McCann M."/>
            <person name="Perez-Martin J."/>
            <person name="Feldbrugge M."/>
            <person name="Basse C.W."/>
            <person name="Steinberg G."/>
            <person name="Ibeas J.I."/>
            <person name="Holloman W."/>
            <person name="Guzman P."/>
            <person name="Farman M."/>
            <person name="Stajich J.E."/>
            <person name="Sentandreu R."/>
            <person name="Gonzalez-Prieto J.M."/>
            <person name="Kennell J.C."/>
            <person name="Molina L."/>
            <person name="Schirawski J."/>
            <person name="Mendoza-Mendoza A."/>
            <person name="Greilinger D."/>
            <person name="Munch K."/>
            <person name="Rossel N."/>
            <person name="Scherer M."/>
            <person name="Vranes M."/>
            <person name="Ladendorf O."/>
            <person name="Vincon V."/>
            <person name="Fuchs U."/>
            <person name="Sandrock B."/>
            <person name="Meng S."/>
            <person name="Ho E.C."/>
            <person name="Cahill M.J."/>
            <person name="Boyce K.J."/>
            <person name="Klose J."/>
            <person name="Klosterman S.J."/>
            <person name="Deelstra H.J."/>
            <person name="Ortiz-Castellanos L."/>
            <person name="Li W."/>
            <person name="Sanchez-Alonso P."/>
            <person name="Schreier P.H."/>
            <person name="Hauser-Hahn I."/>
            <person name="Vaupel M."/>
            <person name="Koopmann E."/>
            <person name="Friedrich G."/>
            <person name="Voss H."/>
            <person name="Schluter T."/>
            <person name="Margolis J."/>
            <person name="Platt D."/>
            <person name="Swimmer C."/>
            <person name="Gnirke A."/>
            <person name="Chen F."/>
            <person name="Vysotskaia V."/>
            <person name="Mannhaupt G."/>
            <person name="Guldener U."/>
            <person name="Munsterkotter M."/>
            <person name="Haase D."/>
            <person name="Oesterheld M."/>
            <person name="Mewes H.W."/>
            <person name="Mauceli E.W."/>
            <person name="DeCaprio D."/>
            <person name="Wade C.M."/>
            <person name="Butler J."/>
            <person name="Young S."/>
            <person name="Jaffe D.B."/>
            <person name="Calvo S."/>
            <person name="Nusbaum C."/>
            <person name="Galagan J."/>
            <person name="Birren B.W."/>
        </authorList>
    </citation>
    <scope>NUCLEOTIDE SEQUENCE [LARGE SCALE GENOMIC DNA]</scope>
    <source>
        <strain evidence="4">DSM 14603 / FGSC 9021 / UM521</strain>
    </source>
</reference>
<dbReference type="InterPro" id="IPR000648">
    <property type="entry name" value="Oxysterol-bd"/>
</dbReference>
<dbReference type="VEuPathDB" id="FungiDB:UMAG_02962"/>
<dbReference type="Gene3D" id="3.30.70.3490">
    <property type="match status" value="1"/>
</dbReference>
<dbReference type="AlphaFoldDB" id="A0A0D1CQZ5"/>
<sequence>MSAATDTPAVATSDKDASADEIAAAPEAVQMTDEEELGAASDKDQSDSGKLKTLMGILKRMVGVKDIAAIRISLPANLLEPVPNLEYWNYLDRGDLFTLVADLDDPLDRMLAVLRFTFTKELKYVKGKICKPYNSILGEHFRCHWDFEPVKFIDSQVLPVQALSTDKPEPLPLVANQARTPTLTAKKGSAPPSPLVQAQDNKSRPTSIKGVSLDTSNSASIPKKGLSKLLGRKKSTVKEASETQTSAASATSADASDDLDNTPTSDNASVFGTISQPASKQRLCFLTEQVSHHPPVSSFFCEAKDAGVQLYGVDQLGAKFTGTSVKVFPGEQNQGIFLRLTDKAKCGASGEEYQITHPSASINGLLRGSLWVAICDNLYVTCRGGKRDKPEGDDGTRLRAVIEYKDESWITKAKYALEGVIYAYGPNDDPDEYTSVKQVPQDKVLFTIEGCWKGRITYKKKGDKEPRLLLNVNDVDPISKSVRPLSAQEDMESRRIWEPVTQAILAKKYSEATKHKQDIEQKQRNAAAERKRKNETFIPRFFDADISDGRPKLTEEGRKALNGEYGLVGYEGASTEKVDDVAHNDVDEDEFQDAEN</sequence>
<dbReference type="Pfam" id="PF01237">
    <property type="entry name" value="Oxysterol_BP"/>
    <property type="match status" value="2"/>
</dbReference>
<feature type="region of interest" description="Disordered" evidence="2">
    <location>
        <begin position="1"/>
        <end position="48"/>
    </location>
</feature>
<feature type="region of interest" description="Disordered" evidence="2">
    <location>
        <begin position="183"/>
        <end position="270"/>
    </location>
</feature>
<dbReference type="OMA" id="WNYLDAP"/>
<evidence type="ECO:0000256" key="2">
    <source>
        <dbReference type="SAM" id="MobiDB-lite"/>
    </source>
</evidence>
<dbReference type="RefSeq" id="XP_011389363.1">
    <property type="nucleotide sequence ID" value="XM_011391061.1"/>
</dbReference>
<dbReference type="GO" id="GO:0016020">
    <property type="term" value="C:membrane"/>
    <property type="evidence" value="ECO:0000318"/>
    <property type="project" value="GO_Central"/>
</dbReference>
<proteinExistence type="inferred from homology"/>
<feature type="compositionally biased region" description="Polar residues" evidence="2">
    <location>
        <begin position="196"/>
        <end position="206"/>
    </location>
</feature>
<feature type="compositionally biased region" description="Acidic residues" evidence="2">
    <location>
        <begin position="586"/>
        <end position="596"/>
    </location>
</feature>
<dbReference type="InterPro" id="IPR037239">
    <property type="entry name" value="OSBP_sf"/>
</dbReference>
<accession>A0A0D1CQZ5</accession>
<dbReference type="eggNOG" id="KOG2210">
    <property type="taxonomic scope" value="Eukaryota"/>
</dbReference>
<dbReference type="EMBL" id="CM003146">
    <property type="protein sequence ID" value="KIS68983.1"/>
    <property type="molecule type" value="Genomic_DNA"/>
</dbReference>
<dbReference type="PANTHER" id="PTHR10972">
    <property type="entry name" value="OXYSTEROL-BINDING PROTEIN-RELATED"/>
    <property type="match status" value="1"/>
</dbReference>
<dbReference type="GO" id="GO:0005829">
    <property type="term" value="C:cytosol"/>
    <property type="evidence" value="ECO:0000318"/>
    <property type="project" value="GO_Central"/>
</dbReference>
<dbReference type="SUPFAM" id="SSF144000">
    <property type="entry name" value="Oxysterol-binding protein-like"/>
    <property type="match status" value="1"/>
</dbReference>
<evidence type="ECO:0000313" key="3">
    <source>
        <dbReference type="EMBL" id="KIS68983.1"/>
    </source>
</evidence>
<dbReference type="OrthoDB" id="48057at2759"/>
<dbReference type="PANTHER" id="PTHR10972:SF212">
    <property type="entry name" value="OXYSTEROL-BINDING PROTEIN-LIKE PROTEIN 1"/>
    <property type="match status" value="1"/>
</dbReference>
<dbReference type="SMR" id="A0A0D1CQZ5"/>
<protein>
    <submittedName>
        <fullName evidence="3">Uncharacterized protein</fullName>
    </submittedName>
</protein>
<dbReference type="KEGG" id="uma:UMAG_02962"/>
<comment type="similarity">
    <text evidence="1">Belongs to the OSBP family.</text>
</comment>
<name>A0A0D1CQZ5_MYCMD</name>
<evidence type="ECO:0000256" key="1">
    <source>
        <dbReference type="ARBA" id="ARBA00008842"/>
    </source>
</evidence>
<dbReference type="InParanoid" id="A0A0D1CQZ5"/>
<dbReference type="FunCoup" id="A0A0D1CQZ5">
    <property type="interactions" value="9"/>
</dbReference>
<evidence type="ECO:0000313" key="4">
    <source>
        <dbReference type="Proteomes" id="UP000000561"/>
    </source>
</evidence>
<feature type="compositionally biased region" description="Polar residues" evidence="2">
    <location>
        <begin position="261"/>
        <end position="270"/>
    </location>
</feature>